<dbReference type="HAMAP" id="MF_03049">
    <property type="entry name" value="MOCS3_Uba4"/>
    <property type="match status" value="1"/>
</dbReference>
<dbReference type="SMART" id="SM00450">
    <property type="entry name" value="RHOD"/>
    <property type="match status" value="1"/>
</dbReference>
<keyword evidence="3 13" id="KW-0808">Transferase</keyword>
<dbReference type="FunFam" id="3.40.50.720:FF:000033">
    <property type="entry name" value="Adenylyltransferase and sulfurtransferase MOCS3"/>
    <property type="match status" value="1"/>
</dbReference>
<dbReference type="GO" id="GO:0005829">
    <property type="term" value="C:cytosol"/>
    <property type="evidence" value="ECO:0007669"/>
    <property type="project" value="UniProtKB-SubCell"/>
</dbReference>
<dbReference type="InterPro" id="IPR028885">
    <property type="entry name" value="MOCS3/Uba4"/>
</dbReference>
<feature type="active site" description="Glycyl thioester intermediate; for adenylyltransferase activity" evidence="13">
    <location>
        <position position="227"/>
    </location>
</feature>
<comment type="pathway">
    <text evidence="13">tRNA modification; 5-methoxycarbonylmethyl-2-thiouridine-tRNA biosynthesis.</text>
</comment>
<dbReference type="GO" id="GO:0032447">
    <property type="term" value="P:protein urmylation"/>
    <property type="evidence" value="ECO:0007669"/>
    <property type="project" value="TreeGrafter"/>
</dbReference>
<dbReference type="GO" id="GO:0002143">
    <property type="term" value="P:tRNA wobble position uridine thiolation"/>
    <property type="evidence" value="ECO:0007669"/>
    <property type="project" value="InterPro"/>
</dbReference>
<dbReference type="GO" id="GO:0004792">
    <property type="term" value="F:thiosulfate-cyanide sulfurtransferase activity"/>
    <property type="evidence" value="ECO:0007669"/>
    <property type="project" value="TreeGrafter"/>
</dbReference>
<evidence type="ECO:0000256" key="10">
    <source>
        <dbReference type="ARBA" id="ARBA00022840"/>
    </source>
</evidence>
<dbReference type="GO" id="GO:0005524">
    <property type="term" value="F:ATP binding"/>
    <property type="evidence" value="ECO:0007669"/>
    <property type="project" value="UniProtKB-KW"/>
</dbReference>
<feature type="binding site" evidence="13">
    <location>
        <begin position="168"/>
        <end position="169"/>
    </location>
    <ligand>
        <name>ATP</name>
        <dbReference type="ChEBI" id="CHEBI:30616"/>
    </ligand>
</feature>
<dbReference type="Gene3D" id="3.40.250.10">
    <property type="entry name" value="Rhodanese-like domain"/>
    <property type="match status" value="1"/>
</dbReference>
<feature type="binding site" evidence="13">
    <location>
        <position position="79"/>
    </location>
    <ligand>
        <name>ATP</name>
        <dbReference type="ChEBI" id="CHEBI:30616"/>
    </ligand>
</feature>
<evidence type="ECO:0000313" key="15">
    <source>
        <dbReference type="EMBL" id="CDR46502.1"/>
    </source>
</evidence>
<dbReference type="PANTHER" id="PTHR10953:SF102">
    <property type="entry name" value="ADENYLYLTRANSFERASE AND SULFURTRANSFERASE MOCS3"/>
    <property type="match status" value="1"/>
</dbReference>
<dbReference type="GO" id="GO:0042292">
    <property type="term" value="F:URM1 activating enzyme activity"/>
    <property type="evidence" value="ECO:0007669"/>
    <property type="project" value="TreeGrafter"/>
</dbReference>
<feature type="binding site" evidence="13">
    <location>
        <position position="288"/>
    </location>
    <ligand>
        <name>Zn(2+)</name>
        <dbReference type="ChEBI" id="CHEBI:29105"/>
    </ligand>
</feature>
<dbReference type="Gene3D" id="3.40.50.720">
    <property type="entry name" value="NAD(P)-binding Rossmann-like Domain"/>
    <property type="match status" value="1"/>
</dbReference>
<keyword evidence="5" id="KW-0548">Nucleotidyltransferase</keyword>
<feature type="binding site" evidence="13">
    <location>
        <begin position="107"/>
        <end position="111"/>
    </location>
    <ligand>
        <name>ATP</name>
        <dbReference type="ChEBI" id="CHEBI:30616"/>
    </ligand>
</feature>
<feature type="binding site" evidence="13">
    <location>
        <position position="213"/>
    </location>
    <ligand>
        <name>Zn(2+)</name>
        <dbReference type="ChEBI" id="CHEBI:29105"/>
    </ligand>
</feature>
<evidence type="ECO:0000256" key="4">
    <source>
        <dbReference type="ARBA" id="ARBA00022694"/>
    </source>
</evidence>
<evidence type="ECO:0000256" key="6">
    <source>
        <dbReference type="ARBA" id="ARBA00022723"/>
    </source>
</evidence>
<evidence type="ECO:0000256" key="13">
    <source>
        <dbReference type="HAMAP-Rule" id="MF_03049"/>
    </source>
</evidence>
<dbReference type="AlphaFoldDB" id="A0A061BHQ2"/>
<dbReference type="InterPro" id="IPR001763">
    <property type="entry name" value="Rhodanese-like_dom"/>
</dbReference>
<feature type="binding site" evidence="13">
    <location>
        <position position="210"/>
    </location>
    <ligand>
        <name>Zn(2+)</name>
        <dbReference type="ChEBI" id="CHEBI:29105"/>
    </ligand>
</feature>
<evidence type="ECO:0000256" key="3">
    <source>
        <dbReference type="ARBA" id="ARBA00022679"/>
    </source>
</evidence>
<dbReference type="PROSITE" id="PS50206">
    <property type="entry name" value="RHODANESE_3"/>
    <property type="match status" value="1"/>
</dbReference>
<dbReference type="GO" id="GO:0070566">
    <property type="term" value="F:adenylyltransferase activity"/>
    <property type="evidence" value="ECO:0007669"/>
    <property type="project" value="InterPro"/>
</dbReference>
<dbReference type="InterPro" id="IPR036873">
    <property type="entry name" value="Rhodanese-like_dom_sf"/>
</dbReference>
<dbReference type="PhylomeDB" id="A0A061BHQ2"/>
<evidence type="ECO:0000256" key="5">
    <source>
        <dbReference type="ARBA" id="ARBA00022695"/>
    </source>
</evidence>
<dbReference type="EMBL" id="LK052908">
    <property type="protein sequence ID" value="CDR46502.1"/>
    <property type="molecule type" value="Genomic_DNA"/>
</dbReference>
<evidence type="ECO:0000256" key="8">
    <source>
        <dbReference type="ARBA" id="ARBA00022786"/>
    </source>
</evidence>
<keyword evidence="6 13" id="KW-0479">Metal-binding</keyword>
<evidence type="ECO:0000256" key="11">
    <source>
        <dbReference type="ARBA" id="ARBA00023268"/>
    </source>
</evidence>
<keyword evidence="7 13" id="KW-0547">Nucleotide-binding</keyword>
<dbReference type="GO" id="GO:0046872">
    <property type="term" value="F:metal ion binding"/>
    <property type="evidence" value="ECO:0007669"/>
    <property type="project" value="UniProtKB-KW"/>
</dbReference>
<organism evidence="15">
    <name type="scientific">Cyberlindnera fabianii</name>
    <name type="common">Yeast</name>
    <name type="synonym">Hansenula fabianii</name>
    <dbReference type="NCBI Taxonomy" id="36022"/>
    <lineage>
        <taxon>Eukaryota</taxon>
        <taxon>Fungi</taxon>
        <taxon>Dikarya</taxon>
        <taxon>Ascomycota</taxon>
        <taxon>Saccharomycotina</taxon>
        <taxon>Saccharomycetes</taxon>
        <taxon>Phaffomycetales</taxon>
        <taxon>Phaffomycetaceae</taxon>
        <taxon>Cyberlindnera</taxon>
    </lineage>
</organism>
<keyword evidence="2 13" id="KW-0963">Cytoplasm</keyword>
<keyword evidence="11 13" id="KW-0511">Multifunctional enzyme</keyword>
<evidence type="ECO:0000256" key="2">
    <source>
        <dbReference type="ARBA" id="ARBA00022490"/>
    </source>
</evidence>
<dbReference type="Pfam" id="PF00581">
    <property type="entry name" value="Rhodanese"/>
    <property type="match status" value="1"/>
</dbReference>
<feature type="binding site" evidence="13">
    <location>
        <position position="124"/>
    </location>
    <ligand>
        <name>ATP</name>
        <dbReference type="ChEBI" id="CHEBI:30616"/>
    </ligand>
</feature>
<sequence length="429" mass="47805">MSQEDLLEELTRLRAENASLRAQVSSQHHTEPTNTSKLVNGLTHDEYKRYGRQMIVPQVGFTGQLSLKHSKVLVVGAGGLGCPALMYLAGCGIGKIGIVDGDTVDVSNLHRQVMHDSTTVGMMKVESARLFINRLNPGVEVRTYAERLSTDNAFDIFEEWDLVLDCTDSPYSRYLISDVAVVLGKTVVSGSGLKTEGQLSILNFENVGPCYRCFYPTPPPPNSVTSCTDGGVIGPVIGLMGVMMALEAIKIITGTYTVENFKPFLSIYSGYDQQSIRTFKMRGRKKDCLSCSGKITKETIQSEINYSEFCGVINYDVLPEDLRITVDEYNRVVMMDQDHILLDVRPREHYAVVNLPHSINIPWDRIQRLKHINELGFDTAKPVYTICRFGNDSQYASKFLNDTFGLNTKDIKGGLSQWSAKIDPDLPTY</sequence>
<dbReference type="InterPro" id="IPR000594">
    <property type="entry name" value="ThiF_NAD_FAD-bd"/>
</dbReference>
<evidence type="ECO:0000256" key="1">
    <source>
        <dbReference type="ARBA" id="ARBA00004514"/>
    </source>
</evidence>
<comment type="cofactor">
    <cofactor evidence="13">
        <name>Zn(2+)</name>
        <dbReference type="ChEBI" id="CHEBI:29105"/>
    </cofactor>
    <text evidence="13">Binds 1 zinc ion per subunit.</text>
</comment>
<feature type="binding site" evidence="13">
    <location>
        <position position="100"/>
    </location>
    <ligand>
        <name>ATP</name>
        <dbReference type="ChEBI" id="CHEBI:30616"/>
    </ligand>
</feature>
<protein>
    <recommendedName>
        <fullName evidence="12">Needs CLA4 to survive protein 3</fullName>
    </recommendedName>
</protein>
<dbReference type="InterPro" id="IPR045886">
    <property type="entry name" value="ThiF/MoeB/HesA"/>
</dbReference>
<evidence type="ECO:0000256" key="7">
    <source>
        <dbReference type="ARBA" id="ARBA00022741"/>
    </source>
</evidence>
<feature type="active site" description="Cysteine persulfide intermediate; for sulfurtransferase activity" evidence="13">
    <location>
        <position position="387"/>
    </location>
</feature>
<keyword evidence="10 13" id="KW-0067">ATP-binding</keyword>
<dbReference type="SUPFAM" id="SSF69572">
    <property type="entry name" value="Activating enzymes of the ubiquitin-like proteins"/>
    <property type="match status" value="1"/>
</dbReference>
<feature type="binding site" evidence="13">
    <location>
        <position position="291"/>
    </location>
    <ligand>
        <name>Zn(2+)</name>
        <dbReference type="ChEBI" id="CHEBI:29105"/>
    </ligand>
</feature>
<dbReference type="VEuPathDB" id="FungiDB:BON22_4250"/>
<evidence type="ECO:0000259" key="14">
    <source>
        <dbReference type="PROSITE" id="PS50206"/>
    </source>
</evidence>
<evidence type="ECO:0000256" key="12">
    <source>
        <dbReference type="ARBA" id="ARBA00075323"/>
    </source>
</evidence>
<dbReference type="InterPro" id="IPR035985">
    <property type="entry name" value="Ubiquitin-activating_enz"/>
</dbReference>
<evidence type="ECO:0000256" key="9">
    <source>
        <dbReference type="ARBA" id="ARBA00022833"/>
    </source>
</evidence>
<gene>
    <name evidence="13" type="primary">UBA4</name>
    <name evidence="15" type="ORF">CYFA0S_23e01640g</name>
</gene>
<feature type="domain" description="Rhodanese" evidence="14">
    <location>
        <begin position="335"/>
        <end position="427"/>
    </location>
</feature>
<dbReference type="PANTHER" id="PTHR10953">
    <property type="entry name" value="UBIQUITIN-ACTIVATING ENZYME E1"/>
    <property type="match status" value="1"/>
</dbReference>
<comment type="similarity">
    <text evidence="13">In the N-terminal section; belongs to the HesA/MoeB/ThiF family. UBA4 subfamily.</text>
</comment>
<keyword evidence="4 13" id="KW-0819">tRNA processing</keyword>
<reference evidence="15" key="1">
    <citation type="journal article" date="2014" name="Genome Announc.">
        <title>Genome sequence of the yeast Cyberlindnera fabianii (Hansenula fabianii).</title>
        <authorList>
            <person name="Freel K.C."/>
            <person name="Sarilar V."/>
            <person name="Neuveglise C."/>
            <person name="Devillers H."/>
            <person name="Friedrich A."/>
            <person name="Schacherer J."/>
        </authorList>
    </citation>
    <scope>NUCLEOTIDE SEQUENCE</scope>
    <source>
        <strain evidence="15">YJS4271</strain>
    </source>
</reference>
<dbReference type="FunFam" id="3.40.250.10:FF:000014">
    <property type="entry name" value="Adenylyltransferase and sulfurtransferase MOCS3"/>
    <property type="match status" value="1"/>
</dbReference>
<accession>A0A061BHQ2</accession>
<dbReference type="UniPathway" id="UPA00988"/>
<keyword evidence="9 13" id="KW-0862">Zinc</keyword>
<comment type="subcellular location">
    <subcellularLocation>
        <location evidence="1">Cytoplasm</location>
        <location evidence="1">Cytosol</location>
    </subcellularLocation>
</comment>
<keyword evidence="8" id="KW-0833">Ubl conjugation pathway</keyword>
<dbReference type="OrthoDB" id="10261062at2759"/>
<dbReference type="CDD" id="cd00757">
    <property type="entry name" value="ThiF_MoeB_HesA_family"/>
    <property type="match status" value="1"/>
</dbReference>
<proteinExistence type="inferred from homology"/>
<dbReference type="Pfam" id="PF00899">
    <property type="entry name" value="ThiF"/>
    <property type="match status" value="1"/>
</dbReference>
<name>A0A061BHQ2_CYBFA</name>